<sequence>MNVTVDGQLLAGIADERFNEMKAKNLTHIYNLHIGCDPFGLVLCRDKCCPDSFFKLAIENGLIPLKSFITLTMTSLYSL</sequence>
<protein>
    <submittedName>
        <fullName evidence="1">Uncharacterized protein</fullName>
    </submittedName>
</protein>
<dbReference type="RefSeq" id="WP_254154589.1">
    <property type="nucleotide sequence ID" value="NZ_JAHESD010000035.1"/>
</dbReference>
<comment type="caution">
    <text evidence="1">The sequence shown here is derived from an EMBL/GenBank/DDBJ whole genome shotgun (WGS) entry which is preliminary data.</text>
</comment>
<organism evidence="1 2">
    <name type="scientific">Chryseosolibacter indicus</name>
    <dbReference type="NCBI Taxonomy" id="2782351"/>
    <lineage>
        <taxon>Bacteria</taxon>
        <taxon>Pseudomonadati</taxon>
        <taxon>Bacteroidota</taxon>
        <taxon>Cytophagia</taxon>
        <taxon>Cytophagales</taxon>
        <taxon>Chryseotaleaceae</taxon>
        <taxon>Chryseosolibacter</taxon>
    </lineage>
</organism>
<dbReference type="EMBL" id="JAHESD010000035">
    <property type="protein sequence ID" value="MBT1704632.1"/>
    <property type="molecule type" value="Genomic_DNA"/>
</dbReference>
<name>A0ABS5VUY3_9BACT</name>
<dbReference type="Proteomes" id="UP000772618">
    <property type="component" value="Unassembled WGS sequence"/>
</dbReference>
<accession>A0ABS5VUY3</accession>
<evidence type="ECO:0000313" key="2">
    <source>
        <dbReference type="Proteomes" id="UP000772618"/>
    </source>
</evidence>
<reference evidence="1 2" key="1">
    <citation type="submission" date="2021-05" db="EMBL/GenBank/DDBJ databases">
        <title>A Polyphasic approach of four new species of the genus Ohtaekwangia: Ohtaekwangia histidinii sp. nov., Ohtaekwangia cretensis sp. nov., Ohtaekwangia indiensis sp. nov., Ohtaekwangia reichenbachii sp. nov. from diverse environment.</title>
        <authorList>
            <person name="Octaviana S."/>
        </authorList>
    </citation>
    <scope>NUCLEOTIDE SEQUENCE [LARGE SCALE GENOMIC DNA]</scope>
    <source>
        <strain evidence="1 2">PWU20</strain>
    </source>
</reference>
<evidence type="ECO:0000313" key="1">
    <source>
        <dbReference type="EMBL" id="MBT1704632.1"/>
    </source>
</evidence>
<keyword evidence="2" id="KW-1185">Reference proteome</keyword>
<gene>
    <name evidence="1" type="ORF">KK060_15165</name>
</gene>
<proteinExistence type="predicted"/>